<dbReference type="Pfam" id="PF19843">
    <property type="entry name" value="DUF6318"/>
    <property type="match status" value="1"/>
</dbReference>
<feature type="signal peptide" evidence="2">
    <location>
        <begin position="1"/>
        <end position="22"/>
    </location>
</feature>
<evidence type="ECO:0000313" key="4">
    <source>
        <dbReference type="EMBL" id="MDR7292769.1"/>
    </source>
</evidence>
<feature type="compositionally biased region" description="Low complexity" evidence="1">
    <location>
        <begin position="26"/>
        <end position="45"/>
    </location>
</feature>
<dbReference type="PROSITE" id="PS51257">
    <property type="entry name" value="PROKAR_LIPOPROTEIN"/>
    <property type="match status" value="1"/>
</dbReference>
<protein>
    <recommendedName>
        <fullName evidence="3">DUF6318 domain-containing protein</fullName>
    </recommendedName>
</protein>
<sequence>MTNLKRSAIATALTLALVSGLAACGSSDDATPADAASSVSPSVSPSDKEAKDENVSGSGKESASAKPSASPSPEGPYKPATSKHRAQNVPPPGPLPKVAREDSKAGQIAFVEHWLKELNYAWEVGSFRKEFWDITSRKCEYCQAANRVFERMKKDNAWAVGGKIRYENIQAPNKKLDSGKFFVTFIAHEGKRSYFRPGKSTAVETTPANSTKNGTFILERKANGWEARGVYGAER</sequence>
<gene>
    <name evidence="4" type="ORF">J2S67_000037</name>
</gene>
<feature type="chain" id="PRO_5045567177" description="DUF6318 domain-containing protein" evidence="2">
    <location>
        <begin position="23"/>
        <end position="235"/>
    </location>
</feature>
<keyword evidence="5" id="KW-1185">Reference proteome</keyword>
<reference evidence="4" key="1">
    <citation type="submission" date="2023-07" db="EMBL/GenBank/DDBJ databases">
        <title>Sequencing the genomes of 1000 actinobacteria strains.</title>
        <authorList>
            <person name="Klenk H.-P."/>
        </authorList>
    </citation>
    <scope>NUCLEOTIDE SEQUENCE</scope>
    <source>
        <strain evidence="4">DSM 13068</strain>
    </source>
</reference>
<evidence type="ECO:0000256" key="1">
    <source>
        <dbReference type="SAM" id="MobiDB-lite"/>
    </source>
</evidence>
<feature type="region of interest" description="Disordered" evidence="1">
    <location>
        <begin position="24"/>
        <end position="101"/>
    </location>
</feature>
<comment type="caution">
    <text evidence="4">The sequence shown here is derived from an EMBL/GenBank/DDBJ whole genome shotgun (WGS) entry which is preliminary data.</text>
</comment>
<dbReference type="InterPro" id="IPR046281">
    <property type="entry name" value="DUF6318"/>
</dbReference>
<feature type="compositionally biased region" description="Low complexity" evidence="1">
    <location>
        <begin position="56"/>
        <end position="72"/>
    </location>
</feature>
<keyword evidence="2" id="KW-0732">Signal</keyword>
<name>A0ABU1YWN7_9MICC</name>
<accession>A0ABU1YWN7</accession>
<dbReference type="RefSeq" id="WP_310245179.1">
    <property type="nucleotide sequence ID" value="NZ_JAVDXX010000001.1"/>
</dbReference>
<evidence type="ECO:0000256" key="2">
    <source>
        <dbReference type="SAM" id="SignalP"/>
    </source>
</evidence>
<feature type="domain" description="DUF6318" evidence="3">
    <location>
        <begin position="76"/>
        <end position="229"/>
    </location>
</feature>
<organism evidence="4 5">
    <name type="scientific">Pseudoglutamicibacter albus</name>
    <dbReference type="NCBI Taxonomy" id="98671"/>
    <lineage>
        <taxon>Bacteria</taxon>
        <taxon>Bacillati</taxon>
        <taxon>Actinomycetota</taxon>
        <taxon>Actinomycetes</taxon>
        <taxon>Micrococcales</taxon>
        <taxon>Micrococcaceae</taxon>
        <taxon>Pseudoglutamicibacter</taxon>
    </lineage>
</organism>
<evidence type="ECO:0000313" key="5">
    <source>
        <dbReference type="Proteomes" id="UP001180715"/>
    </source>
</evidence>
<dbReference type="Proteomes" id="UP001180715">
    <property type="component" value="Unassembled WGS sequence"/>
</dbReference>
<evidence type="ECO:0000259" key="3">
    <source>
        <dbReference type="Pfam" id="PF19843"/>
    </source>
</evidence>
<proteinExistence type="predicted"/>
<dbReference type="EMBL" id="JAVDXX010000001">
    <property type="protein sequence ID" value="MDR7292769.1"/>
    <property type="molecule type" value="Genomic_DNA"/>
</dbReference>